<dbReference type="AlphaFoldDB" id="R4QZP8"/>
<evidence type="ECO:0000256" key="2">
    <source>
        <dbReference type="SAM" id="MobiDB-lite"/>
    </source>
</evidence>
<reference evidence="3" key="1">
    <citation type="journal article" date="2013" name="PLoS ONE">
        <title>Plasmids of Carotenoid-Producing Paracoccus spp. (Alphaproteobacteria) - Structure, Diversity and Evolution.</title>
        <authorList>
            <person name="Maj A."/>
            <person name="Dziewit L."/>
            <person name="Czarnecki J."/>
            <person name="Wlodarczyk M."/>
            <person name="Baj J."/>
            <person name="Skrzypczyk G."/>
            <person name="Giersz D."/>
            <person name="Bartosik D."/>
        </authorList>
    </citation>
    <scope>NUCLEOTIDE SEQUENCE</scope>
    <source>
        <strain evidence="3">DSM 11574</strain>
        <plasmid evidence="3">pMARC4</plasmid>
    </source>
</reference>
<dbReference type="Pfam" id="PF01076">
    <property type="entry name" value="Mob_Pre"/>
    <property type="match status" value="1"/>
</dbReference>
<feature type="compositionally biased region" description="Basic and acidic residues" evidence="2">
    <location>
        <begin position="407"/>
        <end position="429"/>
    </location>
</feature>
<dbReference type="InterPro" id="IPR001668">
    <property type="entry name" value="Mob_Pre"/>
</dbReference>
<keyword evidence="3" id="KW-0614">Plasmid</keyword>
<organism evidence="3">
    <name type="scientific">Paracoccus marcusii</name>
    <dbReference type="NCBI Taxonomy" id="59779"/>
    <lineage>
        <taxon>Bacteria</taxon>
        <taxon>Pseudomonadati</taxon>
        <taxon>Pseudomonadota</taxon>
        <taxon>Alphaproteobacteria</taxon>
        <taxon>Rhodobacterales</taxon>
        <taxon>Paracoccaceae</taxon>
        <taxon>Paracoccus</taxon>
    </lineage>
</organism>
<dbReference type="EMBL" id="KC561055">
    <property type="protein sequence ID" value="AGL76972.1"/>
    <property type="molecule type" value="Genomic_DNA"/>
</dbReference>
<dbReference type="RefSeq" id="WP_016338414.1">
    <property type="nucleotide sequence ID" value="NC_021241.1"/>
</dbReference>
<gene>
    <name evidence="3" type="primary">mobA</name>
</gene>
<dbReference type="NCBIfam" id="NF041497">
    <property type="entry name" value="MobV"/>
    <property type="match status" value="1"/>
</dbReference>
<name>R4QZP8_9RHOB</name>
<geneLocation type="plasmid" evidence="3">
    <name>pMARC4</name>
</geneLocation>
<proteinExistence type="predicted"/>
<dbReference type="CDD" id="cd17242">
    <property type="entry name" value="MobM_relaxase"/>
    <property type="match status" value="1"/>
</dbReference>
<dbReference type="GO" id="GO:0003677">
    <property type="term" value="F:DNA binding"/>
    <property type="evidence" value="ECO:0007669"/>
    <property type="project" value="InterPro"/>
</dbReference>
<evidence type="ECO:0000256" key="1">
    <source>
        <dbReference type="SAM" id="Coils"/>
    </source>
</evidence>
<dbReference type="SMR" id="R4QZP8"/>
<sequence>MGARNDDDDAWHIRLDRSIGGRMLHVTTPRSFAILRCAKIKTMGNMGASLQHTFRERDTPNADTRRTPDNTVLVGGDTSRAVLDAWKDRAPKKIRSNAVHGLEYFVGGSPEALKAMSREEQDAYFTDALDWLKARHGAENVLSAVIHRDESTPHMTVMTIPLDERGKLNARALVGSREQLSAMQTDFAERVGKTHGLERGLQGSPARHERVQRAYAHLTDPDAAVSLPERRRGAILGIGGETEAEWRERASQDVSDALRGVQAARHRENRAHAVELFTLKQQVTGTPKMREEVSTLQYENRKLQRELKATETRAELIAKENRRLRAVQDGLVAGGRAFAKEQGLDERALVTRLQTAAKEALDAFDAPAAKPVVKAKAPTRTRVTLQAKAAVEAAVHAPKKKPAIQEQVRDEPAAERRIKPKDDAWDDGH</sequence>
<dbReference type="Gene3D" id="3.30.930.30">
    <property type="match status" value="1"/>
</dbReference>
<feature type="region of interest" description="Disordered" evidence="2">
    <location>
        <begin position="396"/>
        <end position="429"/>
    </location>
</feature>
<evidence type="ECO:0000313" key="3">
    <source>
        <dbReference type="EMBL" id="AGL76972.1"/>
    </source>
</evidence>
<keyword evidence="1" id="KW-0175">Coiled coil</keyword>
<dbReference type="GO" id="GO:0006310">
    <property type="term" value="P:DNA recombination"/>
    <property type="evidence" value="ECO:0007669"/>
    <property type="project" value="InterPro"/>
</dbReference>
<feature type="coiled-coil region" evidence="1">
    <location>
        <begin position="293"/>
        <end position="320"/>
    </location>
</feature>
<accession>R4QZP8</accession>
<protein>
    <submittedName>
        <fullName evidence="3">Mobilization protein A</fullName>
    </submittedName>
</protein>